<gene>
    <name evidence="1" type="ORF">NDU88_008143</name>
</gene>
<reference evidence="1" key="1">
    <citation type="journal article" date="2022" name="bioRxiv">
        <title>Sequencing and chromosome-scale assembly of the giantPleurodeles waltlgenome.</title>
        <authorList>
            <person name="Brown T."/>
            <person name="Elewa A."/>
            <person name="Iarovenko S."/>
            <person name="Subramanian E."/>
            <person name="Araus A.J."/>
            <person name="Petzold A."/>
            <person name="Susuki M."/>
            <person name="Suzuki K.-i.T."/>
            <person name="Hayashi T."/>
            <person name="Toyoda A."/>
            <person name="Oliveira C."/>
            <person name="Osipova E."/>
            <person name="Leigh N.D."/>
            <person name="Simon A."/>
            <person name="Yun M.H."/>
        </authorList>
    </citation>
    <scope>NUCLEOTIDE SEQUENCE</scope>
    <source>
        <strain evidence="1">20211129_DDA</strain>
        <tissue evidence="1">Liver</tissue>
    </source>
</reference>
<keyword evidence="2" id="KW-1185">Reference proteome</keyword>
<evidence type="ECO:0000313" key="2">
    <source>
        <dbReference type="Proteomes" id="UP001066276"/>
    </source>
</evidence>
<accession>A0AAV7VRQ3</accession>
<protein>
    <submittedName>
        <fullName evidence="1">Uncharacterized protein</fullName>
    </submittedName>
</protein>
<comment type="caution">
    <text evidence="1">The sequence shown here is derived from an EMBL/GenBank/DDBJ whole genome shotgun (WGS) entry which is preliminary data.</text>
</comment>
<dbReference type="Proteomes" id="UP001066276">
    <property type="component" value="Chromosome 2_1"/>
</dbReference>
<name>A0AAV7VRQ3_PLEWA</name>
<evidence type="ECO:0000313" key="1">
    <source>
        <dbReference type="EMBL" id="KAJ1204365.1"/>
    </source>
</evidence>
<dbReference type="EMBL" id="JANPWB010000003">
    <property type="protein sequence ID" value="KAJ1204365.1"/>
    <property type="molecule type" value="Genomic_DNA"/>
</dbReference>
<sequence>MASSWSAILSSFPSGPFDSALLLLEIENKGYVDNPLNCDLIPDAAGDLLLEAEMVDIEADEGGDADTLGILTDCGCPNADVSTSSTDLGTVSTEAIGSTGKEEEGTCCSESCAILEASRNAIRCHAMPSRFSARYEGVAASNGFTGEERFLWDACLLATPPAW</sequence>
<dbReference type="AlphaFoldDB" id="A0AAV7VRQ3"/>
<organism evidence="1 2">
    <name type="scientific">Pleurodeles waltl</name>
    <name type="common">Iberian ribbed newt</name>
    <dbReference type="NCBI Taxonomy" id="8319"/>
    <lineage>
        <taxon>Eukaryota</taxon>
        <taxon>Metazoa</taxon>
        <taxon>Chordata</taxon>
        <taxon>Craniata</taxon>
        <taxon>Vertebrata</taxon>
        <taxon>Euteleostomi</taxon>
        <taxon>Amphibia</taxon>
        <taxon>Batrachia</taxon>
        <taxon>Caudata</taxon>
        <taxon>Salamandroidea</taxon>
        <taxon>Salamandridae</taxon>
        <taxon>Pleurodelinae</taxon>
        <taxon>Pleurodeles</taxon>
    </lineage>
</organism>
<proteinExistence type="predicted"/>